<keyword evidence="1" id="KW-0805">Transcription regulation</keyword>
<dbReference type="Pfam" id="PF00196">
    <property type="entry name" value="GerE"/>
    <property type="match status" value="1"/>
</dbReference>
<reference evidence="5 6" key="1">
    <citation type="submission" date="2021-07" db="EMBL/GenBank/DDBJ databases">
        <title>Actinomadura sp. PM05-2 isolated from lichen.</title>
        <authorList>
            <person name="Somphong A."/>
            <person name="Phongsopitanun W."/>
            <person name="Tanasupawat S."/>
            <person name="Peongsungnone V."/>
        </authorList>
    </citation>
    <scope>NUCLEOTIDE SEQUENCE [LARGE SCALE GENOMIC DNA]</scope>
    <source>
        <strain evidence="5 6">PM05-2</strain>
    </source>
</reference>
<comment type="caution">
    <text evidence="5">The sequence shown here is derived from an EMBL/GenBank/DDBJ whole genome shotgun (WGS) entry which is preliminary data.</text>
</comment>
<dbReference type="Gene3D" id="1.10.10.10">
    <property type="entry name" value="Winged helix-like DNA-binding domain superfamily/Winged helix DNA-binding domain"/>
    <property type="match status" value="1"/>
</dbReference>
<dbReference type="InterPro" id="IPR000792">
    <property type="entry name" value="Tscrpt_reg_LuxR_C"/>
</dbReference>
<organism evidence="5 6">
    <name type="scientific">Actinomadura parmotrematis</name>
    <dbReference type="NCBI Taxonomy" id="2864039"/>
    <lineage>
        <taxon>Bacteria</taxon>
        <taxon>Bacillati</taxon>
        <taxon>Actinomycetota</taxon>
        <taxon>Actinomycetes</taxon>
        <taxon>Streptosporangiales</taxon>
        <taxon>Thermomonosporaceae</taxon>
        <taxon>Actinomadura</taxon>
    </lineage>
</organism>
<dbReference type="InterPro" id="IPR016032">
    <property type="entry name" value="Sig_transdc_resp-reg_C-effctor"/>
</dbReference>
<dbReference type="CDD" id="cd06170">
    <property type="entry name" value="LuxR_C_like"/>
    <property type="match status" value="1"/>
</dbReference>
<evidence type="ECO:0000313" key="5">
    <source>
        <dbReference type="EMBL" id="MBW8485436.1"/>
    </source>
</evidence>
<dbReference type="SMART" id="SM00421">
    <property type="entry name" value="HTH_LUXR"/>
    <property type="match status" value="1"/>
</dbReference>
<dbReference type="SUPFAM" id="SSF46894">
    <property type="entry name" value="C-terminal effector domain of the bipartite response regulators"/>
    <property type="match status" value="1"/>
</dbReference>
<proteinExistence type="predicted"/>
<keyword evidence="6" id="KW-1185">Reference proteome</keyword>
<evidence type="ECO:0000256" key="1">
    <source>
        <dbReference type="ARBA" id="ARBA00023015"/>
    </source>
</evidence>
<evidence type="ECO:0000313" key="6">
    <source>
        <dbReference type="Proteomes" id="UP000774570"/>
    </source>
</evidence>
<evidence type="ECO:0000256" key="2">
    <source>
        <dbReference type="ARBA" id="ARBA00023125"/>
    </source>
</evidence>
<keyword evidence="3" id="KW-0804">Transcription</keyword>
<evidence type="ECO:0000259" key="4">
    <source>
        <dbReference type="PROSITE" id="PS50043"/>
    </source>
</evidence>
<keyword evidence="2" id="KW-0238">DNA-binding</keyword>
<dbReference type="Proteomes" id="UP000774570">
    <property type="component" value="Unassembled WGS sequence"/>
</dbReference>
<dbReference type="EMBL" id="JAIBOA010000016">
    <property type="protein sequence ID" value="MBW8485436.1"/>
    <property type="molecule type" value="Genomic_DNA"/>
</dbReference>
<sequence length="149" mass="15804">MGRFARGATLIGATRTFWESMNSPTLGPGYLQLMEGVLQQARAGLGDRATDEALARGAALSLAEAAAVARGDGAPATGRVPETPAEARLSPRETEVAELVAGGLTNREIARRLVIAKRTVDSHVEHILAKLGVASRTQIATWITEHRPR</sequence>
<dbReference type="PROSITE" id="PS50043">
    <property type="entry name" value="HTH_LUXR_2"/>
    <property type="match status" value="1"/>
</dbReference>
<dbReference type="InterPro" id="IPR036388">
    <property type="entry name" value="WH-like_DNA-bd_sf"/>
</dbReference>
<dbReference type="PANTHER" id="PTHR44688">
    <property type="entry name" value="DNA-BINDING TRANSCRIPTIONAL ACTIVATOR DEVR_DOSR"/>
    <property type="match status" value="1"/>
</dbReference>
<gene>
    <name evidence="5" type="ORF">K1Y72_23860</name>
</gene>
<feature type="domain" description="HTH luxR-type" evidence="4">
    <location>
        <begin position="82"/>
        <end position="147"/>
    </location>
</feature>
<dbReference type="PANTHER" id="PTHR44688:SF16">
    <property type="entry name" value="DNA-BINDING TRANSCRIPTIONAL ACTIVATOR DEVR_DOSR"/>
    <property type="match status" value="1"/>
</dbReference>
<evidence type="ECO:0000256" key="3">
    <source>
        <dbReference type="ARBA" id="ARBA00023163"/>
    </source>
</evidence>
<accession>A0ABS7FYC5</accession>
<protein>
    <submittedName>
        <fullName evidence="5">LuxR C-terminal-related transcriptional regulator</fullName>
    </submittedName>
</protein>
<name>A0ABS7FYC5_9ACTN</name>
<dbReference type="PRINTS" id="PR00038">
    <property type="entry name" value="HTHLUXR"/>
</dbReference>
<dbReference type="PROSITE" id="PS00622">
    <property type="entry name" value="HTH_LUXR_1"/>
    <property type="match status" value="1"/>
</dbReference>